<proteinExistence type="predicted"/>
<keyword evidence="2" id="KW-1185">Reference proteome</keyword>
<dbReference type="AlphaFoldDB" id="A0A1B7L266"/>
<gene>
    <name evidence="1" type="ORF">A9B99_09240</name>
</gene>
<evidence type="ECO:0000313" key="1">
    <source>
        <dbReference type="EMBL" id="OAT76484.1"/>
    </source>
</evidence>
<accession>A0A1B7L266</accession>
<evidence type="ECO:0000313" key="2">
    <source>
        <dbReference type="Proteomes" id="UP000078225"/>
    </source>
</evidence>
<name>A0A1B7L266_9ENTR</name>
<protein>
    <submittedName>
        <fullName evidence="1">Uncharacterized protein</fullName>
    </submittedName>
</protein>
<dbReference type="Proteomes" id="UP000078225">
    <property type="component" value="Unassembled WGS sequence"/>
</dbReference>
<reference evidence="2" key="1">
    <citation type="submission" date="2016-05" db="EMBL/GenBank/DDBJ databases">
        <authorList>
            <person name="Behera P."/>
            <person name="Vaishampayan P."/>
            <person name="Singh N."/>
            <person name="Raina V."/>
            <person name="Suar M."/>
            <person name="Pattnaik A."/>
            <person name="Rastogi G."/>
        </authorList>
    </citation>
    <scope>NUCLEOTIDE SEQUENCE [LARGE SCALE GENOMIC DNA]</scope>
    <source>
        <strain evidence="2">MP23</strain>
    </source>
</reference>
<organism evidence="1 2">
    <name type="scientific">Mangrovibacter phragmitis</name>
    <dbReference type="NCBI Taxonomy" id="1691903"/>
    <lineage>
        <taxon>Bacteria</taxon>
        <taxon>Pseudomonadati</taxon>
        <taxon>Pseudomonadota</taxon>
        <taxon>Gammaproteobacteria</taxon>
        <taxon>Enterobacterales</taxon>
        <taxon>Enterobacteriaceae</taxon>
        <taxon>Mangrovibacter</taxon>
    </lineage>
</organism>
<dbReference type="EMBL" id="LYRP01000022">
    <property type="protein sequence ID" value="OAT76484.1"/>
    <property type="molecule type" value="Genomic_DNA"/>
</dbReference>
<comment type="caution">
    <text evidence="1">The sequence shown here is derived from an EMBL/GenBank/DDBJ whole genome shotgun (WGS) entry which is preliminary data.</text>
</comment>
<sequence>MAKRTAGWCLLTGDNLTGEIATRIRGLNKLNCFSYWAFFKAILAQLCLPGNNQIIHYWAAD</sequence>